<name>A0ACC2BCY7_DIPCM</name>
<dbReference type="EMBL" id="CM055107">
    <property type="protein sequence ID" value="KAJ7527572.1"/>
    <property type="molecule type" value="Genomic_DNA"/>
</dbReference>
<proteinExistence type="predicted"/>
<accession>A0ACC2BCY7</accession>
<reference evidence="2" key="1">
    <citation type="journal article" date="2024" name="Proc. Natl. Acad. Sci. U.S.A.">
        <title>Extraordinary preservation of gene collinearity over three hundred million years revealed in homosporous lycophytes.</title>
        <authorList>
            <person name="Li C."/>
            <person name="Wickell D."/>
            <person name="Kuo L.Y."/>
            <person name="Chen X."/>
            <person name="Nie B."/>
            <person name="Liao X."/>
            <person name="Peng D."/>
            <person name="Ji J."/>
            <person name="Jenkins J."/>
            <person name="Williams M."/>
            <person name="Shu S."/>
            <person name="Plott C."/>
            <person name="Barry K."/>
            <person name="Rajasekar S."/>
            <person name="Grimwood J."/>
            <person name="Han X."/>
            <person name="Sun S."/>
            <person name="Hou Z."/>
            <person name="He W."/>
            <person name="Dai G."/>
            <person name="Sun C."/>
            <person name="Schmutz J."/>
            <person name="Leebens-Mack J.H."/>
            <person name="Li F.W."/>
            <person name="Wang L."/>
        </authorList>
    </citation>
    <scope>NUCLEOTIDE SEQUENCE [LARGE SCALE GENOMIC DNA]</scope>
    <source>
        <strain evidence="2">cv. PW_Plant_1</strain>
    </source>
</reference>
<comment type="caution">
    <text evidence="1">The sequence shown here is derived from an EMBL/GenBank/DDBJ whole genome shotgun (WGS) entry which is preliminary data.</text>
</comment>
<evidence type="ECO:0000313" key="1">
    <source>
        <dbReference type="EMBL" id="KAJ7527572.1"/>
    </source>
</evidence>
<sequence>MVDQGNTENGFNKIILRDNYGLEKVILKEPSGSTAQVHLFGGQVTSWKNDQEEELLFLSSKETYKPPKALRGGIPICFPQFGNFGSLEQHGFVRNRIWSIDLDPPPISVNSSSNKAVIDLIYKPTDDDLKIWPRSFELRLRVALARGGDLTLTVRVRNTDTKPLSFTIALHTYFSVSDSSEVRIEGLETLDYLDNLEHKERFTEQGDAMTFDGEVDRFYLSTPTKLAIIDHQKKRTFVLRKEGLPDAVVWNPWDKKARALPDFGDEEYKDMVCVGAAVLEKPITLKPSEEWKGRQALSHVPSSYFSGRLDPVKVLG</sequence>
<evidence type="ECO:0000313" key="2">
    <source>
        <dbReference type="Proteomes" id="UP001162992"/>
    </source>
</evidence>
<organism evidence="1 2">
    <name type="scientific">Diphasiastrum complanatum</name>
    <name type="common">Issler's clubmoss</name>
    <name type="synonym">Lycopodium complanatum</name>
    <dbReference type="NCBI Taxonomy" id="34168"/>
    <lineage>
        <taxon>Eukaryota</taxon>
        <taxon>Viridiplantae</taxon>
        <taxon>Streptophyta</taxon>
        <taxon>Embryophyta</taxon>
        <taxon>Tracheophyta</taxon>
        <taxon>Lycopodiopsida</taxon>
        <taxon>Lycopodiales</taxon>
        <taxon>Lycopodiaceae</taxon>
        <taxon>Lycopodioideae</taxon>
        <taxon>Diphasiastrum</taxon>
    </lineage>
</organism>
<keyword evidence="2" id="KW-1185">Reference proteome</keyword>
<dbReference type="Proteomes" id="UP001162992">
    <property type="component" value="Chromosome 16"/>
</dbReference>
<protein>
    <submittedName>
        <fullName evidence="1">Uncharacterized protein</fullName>
    </submittedName>
</protein>
<gene>
    <name evidence="1" type="ORF">O6H91_16G061400</name>
</gene>